<dbReference type="EMBL" id="CP016786">
    <property type="protein sequence ID" value="ASW42428.1"/>
    <property type="molecule type" value="Genomic_DNA"/>
</dbReference>
<keyword evidence="1" id="KW-0812">Transmembrane</keyword>
<name>A0A343JA70_9CLOT</name>
<dbReference type="Proteomes" id="UP000264883">
    <property type="component" value="Chromosome"/>
</dbReference>
<dbReference type="RefSeq" id="WP_119864561.1">
    <property type="nucleotide sequence ID" value="NZ_CP016786.1"/>
</dbReference>
<accession>A0A343JA70</accession>
<feature type="transmembrane region" description="Helical" evidence="1">
    <location>
        <begin position="60"/>
        <end position="77"/>
    </location>
</feature>
<feature type="transmembrane region" description="Helical" evidence="1">
    <location>
        <begin position="26"/>
        <end position="45"/>
    </location>
</feature>
<proteinExistence type="predicted"/>
<protein>
    <submittedName>
        <fullName evidence="2">Uncharacterized protein</fullName>
    </submittedName>
</protein>
<keyword evidence="1" id="KW-1133">Transmembrane helix</keyword>
<evidence type="ECO:0000313" key="2">
    <source>
        <dbReference type="EMBL" id="ASW42428.1"/>
    </source>
</evidence>
<evidence type="ECO:0000313" key="3">
    <source>
        <dbReference type="Proteomes" id="UP000264883"/>
    </source>
</evidence>
<keyword evidence="1" id="KW-0472">Membrane</keyword>
<reference evidence="2 3" key="1">
    <citation type="submission" date="2016-08" db="EMBL/GenBank/DDBJ databases">
        <title>Complete Genome Sequence Of The Indigo Reducing Clostridium isatidis DSM15098.</title>
        <authorList>
            <person name="Little G.T."/>
            <person name="Minton N.P."/>
        </authorList>
    </citation>
    <scope>NUCLEOTIDE SEQUENCE [LARGE SCALE GENOMIC DNA]</scope>
    <source>
        <strain evidence="2 3">DSM 15098</strain>
    </source>
</reference>
<feature type="transmembrane region" description="Helical" evidence="1">
    <location>
        <begin position="248"/>
        <end position="268"/>
    </location>
</feature>
<feature type="transmembrane region" description="Helical" evidence="1">
    <location>
        <begin position="103"/>
        <end position="121"/>
    </location>
</feature>
<dbReference type="OrthoDB" id="7033387at2"/>
<sequence>MIVLFILGKNFNILLEKLKQKNLSNLISFLYILFSFVLLYAQIVLRKNNINDQLFTEPGVYLLLSDYFALFSIFVLGTKKKIITKIIVFLNSAYWLLKLGSRTSFYIFILLAFVVIFRTILKRKKFIRYFFIFLIILIIFSLNKNNYETILYENNRMLVLLENMLGDASFIGRQRHMIEGFNDILENFFIGKLFVGVLKDGQLGEYIHNIFSYWAEFGLIPFIILFYLNIKYSIVNIKYIFKNKEENYLLSILSLFSILVCLISRSYIYPYLWLGLSISIYNTQINEKSKNSNCKEKDCGGVANV</sequence>
<dbReference type="AlphaFoldDB" id="A0A343JA70"/>
<evidence type="ECO:0000256" key="1">
    <source>
        <dbReference type="SAM" id="Phobius"/>
    </source>
</evidence>
<keyword evidence="3" id="KW-1185">Reference proteome</keyword>
<feature type="transmembrane region" description="Helical" evidence="1">
    <location>
        <begin position="210"/>
        <end position="228"/>
    </location>
</feature>
<gene>
    <name evidence="2" type="ORF">BEN51_02700</name>
</gene>
<organism evidence="2 3">
    <name type="scientific">Clostridium isatidis</name>
    <dbReference type="NCBI Taxonomy" id="182773"/>
    <lineage>
        <taxon>Bacteria</taxon>
        <taxon>Bacillati</taxon>
        <taxon>Bacillota</taxon>
        <taxon>Clostridia</taxon>
        <taxon>Eubacteriales</taxon>
        <taxon>Clostridiaceae</taxon>
        <taxon>Clostridium</taxon>
    </lineage>
</organism>
<feature type="transmembrane region" description="Helical" evidence="1">
    <location>
        <begin position="126"/>
        <end position="143"/>
    </location>
</feature>
<dbReference type="KEGG" id="cia:BEN51_02700"/>